<evidence type="ECO:0000313" key="1">
    <source>
        <dbReference type="EMBL" id="JAD20847.1"/>
    </source>
</evidence>
<proteinExistence type="predicted"/>
<protein>
    <submittedName>
        <fullName evidence="1">Uncharacterized protein</fullName>
    </submittedName>
</protein>
<reference evidence="1" key="1">
    <citation type="submission" date="2014-09" db="EMBL/GenBank/DDBJ databases">
        <authorList>
            <person name="Magalhaes I.L.F."/>
            <person name="Oliveira U."/>
            <person name="Santos F.R."/>
            <person name="Vidigal T.H.D.A."/>
            <person name="Brescovit A.D."/>
            <person name="Santos A.J."/>
        </authorList>
    </citation>
    <scope>NUCLEOTIDE SEQUENCE</scope>
    <source>
        <tissue evidence="1">Shoot tissue taken approximately 20 cm above the soil surface</tissue>
    </source>
</reference>
<reference evidence="1" key="2">
    <citation type="journal article" date="2015" name="Data Brief">
        <title>Shoot transcriptome of the giant reed, Arundo donax.</title>
        <authorList>
            <person name="Barrero R.A."/>
            <person name="Guerrero F.D."/>
            <person name="Moolhuijzen P."/>
            <person name="Goolsby J.A."/>
            <person name="Tidwell J."/>
            <person name="Bellgard S.E."/>
            <person name="Bellgard M.I."/>
        </authorList>
    </citation>
    <scope>NUCLEOTIDE SEQUENCE</scope>
    <source>
        <tissue evidence="1">Shoot tissue taken approximately 20 cm above the soil surface</tissue>
    </source>
</reference>
<dbReference type="AlphaFoldDB" id="A0A0A8YBK3"/>
<name>A0A0A8YBK3_ARUDO</name>
<accession>A0A0A8YBK3</accession>
<sequence length="35" mass="4100">MNTIYMSFFYSLYLSINYHTKKTVSIVDLPGIKPN</sequence>
<organism evidence="1">
    <name type="scientific">Arundo donax</name>
    <name type="common">Giant reed</name>
    <name type="synonym">Donax arundinaceus</name>
    <dbReference type="NCBI Taxonomy" id="35708"/>
    <lineage>
        <taxon>Eukaryota</taxon>
        <taxon>Viridiplantae</taxon>
        <taxon>Streptophyta</taxon>
        <taxon>Embryophyta</taxon>
        <taxon>Tracheophyta</taxon>
        <taxon>Spermatophyta</taxon>
        <taxon>Magnoliopsida</taxon>
        <taxon>Liliopsida</taxon>
        <taxon>Poales</taxon>
        <taxon>Poaceae</taxon>
        <taxon>PACMAD clade</taxon>
        <taxon>Arundinoideae</taxon>
        <taxon>Arundineae</taxon>
        <taxon>Arundo</taxon>
    </lineage>
</organism>
<dbReference type="EMBL" id="GBRH01277048">
    <property type="protein sequence ID" value="JAD20847.1"/>
    <property type="molecule type" value="Transcribed_RNA"/>
</dbReference>